<organism evidence="5 6">
    <name type="scientific">Candidatus Ryanbacteria bacterium RIFCSPHIGHO2_01_FULL_45_22</name>
    <dbReference type="NCBI Taxonomy" id="1802114"/>
    <lineage>
        <taxon>Bacteria</taxon>
        <taxon>Candidatus Ryaniibacteriota</taxon>
    </lineage>
</organism>
<dbReference type="SUPFAM" id="SSF55811">
    <property type="entry name" value="Nudix"/>
    <property type="match status" value="1"/>
</dbReference>
<comment type="caution">
    <text evidence="5">The sequence shown here is derived from an EMBL/GenBank/DDBJ whole genome shotgun (WGS) entry which is preliminary data.</text>
</comment>
<evidence type="ECO:0000259" key="4">
    <source>
        <dbReference type="PROSITE" id="PS51462"/>
    </source>
</evidence>
<name>A0A1G2FZD9_9BACT</name>
<dbReference type="PROSITE" id="PS00893">
    <property type="entry name" value="NUDIX_BOX"/>
    <property type="match status" value="1"/>
</dbReference>
<reference evidence="5 6" key="1">
    <citation type="journal article" date="2016" name="Nat. Commun.">
        <title>Thousands of microbial genomes shed light on interconnected biogeochemical processes in an aquifer system.</title>
        <authorList>
            <person name="Anantharaman K."/>
            <person name="Brown C.T."/>
            <person name="Hug L.A."/>
            <person name="Sharon I."/>
            <person name="Castelle C.J."/>
            <person name="Probst A.J."/>
            <person name="Thomas B.C."/>
            <person name="Singh A."/>
            <person name="Wilkins M.J."/>
            <person name="Karaoz U."/>
            <person name="Brodie E.L."/>
            <person name="Williams K.H."/>
            <person name="Hubbard S.S."/>
            <person name="Banfield J.F."/>
        </authorList>
    </citation>
    <scope>NUCLEOTIDE SEQUENCE [LARGE SCALE GENOMIC DNA]</scope>
</reference>
<evidence type="ECO:0000313" key="5">
    <source>
        <dbReference type="EMBL" id="OGZ43454.1"/>
    </source>
</evidence>
<dbReference type="AlphaFoldDB" id="A0A1G2FZD9"/>
<dbReference type="PROSITE" id="PS51462">
    <property type="entry name" value="NUDIX"/>
    <property type="match status" value="1"/>
</dbReference>
<dbReference type="PRINTS" id="PR00502">
    <property type="entry name" value="NUDIXFAMILY"/>
</dbReference>
<dbReference type="EMBL" id="MHNK01000015">
    <property type="protein sequence ID" value="OGZ43454.1"/>
    <property type="molecule type" value="Genomic_DNA"/>
</dbReference>
<dbReference type="GO" id="GO:0019693">
    <property type="term" value="P:ribose phosphate metabolic process"/>
    <property type="evidence" value="ECO:0007669"/>
    <property type="project" value="TreeGrafter"/>
</dbReference>
<keyword evidence="2 3" id="KW-0378">Hydrolase</keyword>
<dbReference type="GO" id="GO:0016462">
    <property type="term" value="F:pyrophosphatase activity"/>
    <property type="evidence" value="ECO:0007669"/>
    <property type="project" value="UniProtKB-ARBA"/>
</dbReference>
<dbReference type="GO" id="GO:0006753">
    <property type="term" value="P:nucleoside phosphate metabolic process"/>
    <property type="evidence" value="ECO:0007669"/>
    <property type="project" value="TreeGrafter"/>
</dbReference>
<dbReference type="STRING" id="1802114.A2719_05650"/>
<protein>
    <recommendedName>
        <fullName evidence="4">Nudix hydrolase domain-containing protein</fullName>
    </recommendedName>
</protein>
<feature type="domain" description="Nudix hydrolase" evidence="4">
    <location>
        <begin position="32"/>
        <end position="162"/>
    </location>
</feature>
<dbReference type="GO" id="GO:0005829">
    <property type="term" value="C:cytosol"/>
    <property type="evidence" value="ECO:0007669"/>
    <property type="project" value="TreeGrafter"/>
</dbReference>
<evidence type="ECO:0000256" key="2">
    <source>
        <dbReference type="ARBA" id="ARBA00022801"/>
    </source>
</evidence>
<dbReference type="InterPro" id="IPR000086">
    <property type="entry name" value="NUDIX_hydrolase_dom"/>
</dbReference>
<comment type="cofactor">
    <cofactor evidence="1">
        <name>Mg(2+)</name>
        <dbReference type="ChEBI" id="CHEBI:18420"/>
    </cofactor>
</comment>
<evidence type="ECO:0000313" key="6">
    <source>
        <dbReference type="Proteomes" id="UP000177480"/>
    </source>
</evidence>
<dbReference type="InterPro" id="IPR020084">
    <property type="entry name" value="NUDIX_hydrolase_CS"/>
</dbReference>
<dbReference type="PANTHER" id="PTHR11839">
    <property type="entry name" value="UDP/ADP-SUGAR PYROPHOSPHATASE"/>
    <property type="match status" value="1"/>
</dbReference>
<dbReference type="Pfam" id="PF00293">
    <property type="entry name" value="NUDIX"/>
    <property type="match status" value="1"/>
</dbReference>
<dbReference type="InterPro" id="IPR020476">
    <property type="entry name" value="Nudix_hydrolase"/>
</dbReference>
<dbReference type="CDD" id="cd03424">
    <property type="entry name" value="NUDIX_ADPRase_Nudt5_UGPPase_Nudt14"/>
    <property type="match status" value="1"/>
</dbReference>
<gene>
    <name evidence="5" type="ORF">A2719_05650</name>
</gene>
<accession>A0A1G2FZD9</accession>
<dbReference type="PANTHER" id="PTHR11839:SF18">
    <property type="entry name" value="NUDIX HYDROLASE DOMAIN-CONTAINING PROTEIN"/>
    <property type="match status" value="1"/>
</dbReference>
<sequence>MKTNNSKIIYSSGPVSLIEFESVRGKRVLLDMGGDAVMIVPRTTRNTYVLTAQKRVGSDALVYEFPSGGIKGGESPEEAAKRELLEETGATGTFKFITKVEPLSGLVKFNLYIFAAQVDGVSESDKALEEHEDLSTVELTKEQLIQKMKTLEKVDGYLALGLGALELLS</sequence>
<comment type="similarity">
    <text evidence="3">Belongs to the Nudix hydrolase family.</text>
</comment>
<proteinExistence type="inferred from homology"/>
<dbReference type="Proteomes" id="UP000177480">
    <property type="component" value="Unassembled WGS sequence"/>
</dbReference>
<dbReference type="InterPro" id="IPR015797">
    <property type="entry name" value="NUDIX_hydrolase-like_dom_sf"/>
</dbReference>
<dbReference type="Gene3D" id="3.90.79.10">
    <property type="entry name" value="Nucleoside Triphosphate Pyrophosphohydrolase"/>
    <property type="match status" value="1"/>
</dbReference>
<evidence type="ECO:0000256" key="3">
    <source>
        <dbReference type="RuleBase" id="RU003476"/>
    </source>
</evidence>
<evidence type="ECO:0000256" key="1">
    <source>
        <dbReference type="ARBA" id="ARBA00001946"/>
    </source>
</evidence>